<organism evidence="9 10">
    <name type="scientific">Adineta steineri</name>
    <dbReference type="NCBI Taxonomy" id="433720"/>
    <lineage>
        <taxon>Eukaryota</taxon>
        <taxon>Metazoa</taxon>
        <taxon>Spiralia</taxon>
        <taxon>Gnathifera</taxon>
        <taxon>Rotifera</taxon>
        <taxon>Eurotatoria</taxon>
        <taxon>Bdelloidea</taxon>
        <taxon>Adinetida</taxon>
        <taxon>Adinetidae</taxon>
        <taxon>Adineta</taxon>
    </lineage>
</organism>
<evidence type="ECO:0000256" key="1">
    <source>
        <dbReference type="ARBA" id="ARBA00022723"/>
    </source>
</evidence>
<keyword evidence="4 5" id="KW-0862">Zinc</keyword>
<keyword evidence="2" id="KW-0677">Repeat</keyword>
<keyword evidence="6" id="KW-1133">Transmembrane helix</keyword>
<protein>
    <submittedName>
        <fullName evidence="9">Uncharacterized protein</fullName>
    </submittedName>
</protein>
<feature type="domain" description="C3H1-type" evidence="7">
    <location>
        <begin position="12"/>
        <end position="40"/>
    </location>
</feature>
<dbReference type="SMART" id="SM00397">
    <property type="entry name" value="t_SNARE"/>
    <property type="match status" value="1"/>
</dbReference>
<dbReference type="AlphaFoldDB" id="A0A814ZPD6"/>
<keyword evidence="1 5" id="KW-0479">Metal-binding</keyword>
<feature type="domain" description="T-SNARE coiled-coil homology" evidence="8">
    <location>
        <begin position="141"/>
        <end position="203"/>
    </location>
</feature>
<dbReference type="GO" id="GO:0008270">
    <property type="term" value="F:zinc ion binding"/>
    <property type="evidence" value="ECO:0007669"/>
    <property type="project" value="UniProtKB-KW"/>
</dbReference>
<dbReference type="Pfam" id="PF00642">
    <property type="entry name" value="zf-CCCH"/>
    <property type="match status" value="1"/>
</dbReference>
<dbReference type="Proteomes" id="UP000663845">
    <property type="component" value="Unassembled WGS sequence"/>
</dbReference>
<dbReference type="GO" id="GO:0003723">
    <property type="term" value="F:RNA binding"/>
    <property type="evidence" value="ECO:0007669"/>
    <property type="project" value="InterPro"/>
</dbReference>
<dbReference type="SUPFAM" id="SSF58038">
    <property type="entry name" value="SNARE fusion complex"/>
    <property type="match status" value="1"/>
</dbReference>
<accession>A0A814ZPD6</accession>
<dbReference type="EMBL" id="CAJNOG010000448">
    <property type="protein sequence ID" value="CAF1246551.1"/>
    <property type="molecule type" value="Genomic_DNA"/>
</dbReference>
<evidence type="ECO:0000256" key="2">
    <source>
        <dbReference type="ARBA" id="ARBA00022737"/>
    </source>
</evidence>
<evidence type="ECO:0000256" key="5">
    <source>
        <dbReference type="PROSITE-ProRule" id="PRU00723"/>
    </source>
</evidence>
<proteinExistence type="predicted"/>
<evidence type="ECO:0000313" key="10">
    <source>
        <dbReference type="Proteomes" id="UP000663845"/>
    </source>
</evidence>
<keyword evidence="3 5" id="KW-0863">Zinc-finger</keyword>
<dbReference type="InterPro" id="IPR000571">
    <property type="entry name" value="Znf_CCCH"/>
</dbReference>
<evidence type="ECO:0000256" key="3">
    <source>
        <dbReference type="ARBA" id="ARBA00022771"/>
    </source>
</evidence>
<dbReference type="PROSITE" id="PS50192">
    <property type="entry name" value="T_SNARE"/>
    <property type="match status" value="1"/>
</dbReference>
<sequence>MAEYLASIFGTEKDKVNCSFYFKIGACRHGERCSRVHNKPTFSQVSSTIRTMTTEFNKDVDKLSNDLTTQSRNGNITTGEANRRRTLVDKIKQSKEEIDTAMKENFTPHSSRDRADPRFAAAAENEHTQGLTNEEFAGLRSNLRKNNDEAIEALHAIVKRQKEIGVAMNTEVDRHNEIIDTITDRTGLLDSNVKRQTMLVKTIQKKSSALWLWVIILLLFVSIIVIVAIPFKK</sequence>
<comment type="caution">
    <text evidence="9">The sequence shown here is derived from an EMBL/GenBank/DDBJ whole genome shotgun (WGS) entry which is preliminary data.</text>
</comment>
<evidence type="ECO:0000259" key="7">
    <source>
        <dbReference type="PROSITE" id="PS50103"/>
    </source>
</evidence>
<dbReference type="PANTHER" id="PTHR12620">
    <property type="entry name" value="U2 SNRNP AUXILIARY FACTOR, SMALL SUBUNIT"/>
    <property type="match status" value="1"/>
</dbReference>
<dbReference type="InterPro" id="IPR000727">
    <property type="entry name" value="T_SNARE_dom"/>
</dbReference>
<reference evidence="9" key="1">
    <citation type="submission" date="2021-02" db="EMBL/GenBank/DDBJ databases">
        <authorList>
            <person name="Nowell W R."/>
        </authorList>
    </citation>
    <scope>NUCLEOTIDE SEQUENCE</scope>
</reference>
<evidence type="ECO:0000256" key="6">
    <source>
        <dbReference type="SAM" id="Phobius"/>
    </source>
</evidence>
<evidence type="ECO:0000313" key="9">
    <source>
        <dbReference type="EMBL" id="CAF1246551.1"/>
    </source>
</evidence>
<keyword evidence="6" id="KW-0472">Membrane</keyword>
<name>A0A814ZPD6_9BILA</name>
<dbReference type="InterPro" id="IPR009145">
    <property type="entry name" value="U2AF_small"/>
</dbReference>
<feature type="zinc finger region" description="C3H1-type" evidence="5">
    <location>
        <begin position="12"/>
        <end position="40"/>
    </location>
</feature>
<keyword evidence="6" id="KW-0812">Transmembrane</keyword>
<feature type="transmembrane region" description="Helical" evidence="6">
    <location>
        <begin position="210"/>
        <end position="231"/>
    </location>
</feature>
<dbReference type="Gene3D" id="1.20.5.110">
    <property type="match status" value="1"/>
</dbReference>
<evidence type="ECO:0000256" key="4">
    <source>
        <dbReference type="ARBA" id="ARBA00022833"/>
    </source>
</evidence>
<evidence type="ECO:0000259" key="8">
    <source>
        <dbReference type="PROSITE" id="PS50192"/>
    </source>
</evidence>
<dbReference type="PROSITE" id="PS50103">
    <property type="entry name" value="ZF_C3H1"/>
    <property type="match status" value="1"/>
</dbReference>
<dbReference type="GO" id="GO:0000398">
    <property type="term" value="P:mRNA splicing, via spliceosome"/>
    <property type="evidence" value="ECO:0007669"/>
    <property type="project" value="InterPro"/>
</dbReference>
<gene>
    <name evidence="9" type="ORF">JYZ213_LOCUS29376</name>
</gene>
<dbReference type="PRINTS" id="PR01848">
    <property type="entry name" value="U2AUXFACTOR"/>
</dbReference>
<dbReference type="GO" id="GO:0089701">
    <property type="term" value="C:U2AF complex"/>
    <property type="evidence" value="ECO:0007669"/>
    <property type="project" value="InterPro"/>
</dbReference>